<feature type="signal peptide" evidence="1">
    <location>
        <begin position="1"/>
        <end position="26"/>
    </location>
</feature>
<keyword evidence="3" id="KW-1185">Reference proteome</keyword>
<keyword evidence="2" id="KW-0067">ATP-binding</keyword>
<name>A0ABT3RKK4_9BACT</name>
<dbReference type="Proteomes" id="UP001207228">
    <property type="component" value="Unassembled WGS sequence"/>
</dbReference>
<proteinExistence type="predicted"/>
<dbReference type="RefSeq" id="WP_266054328.1">
    <property type="nucleotide sequence ID" value="NZ_JAPFQO010000015.1"/>
</dbReference>
<comment type="caution">
    <text evidence="2">The sequence shown here is derived from an EMBL/GenBank/DDBJ whole genome shotgun (WGS) entry which is preliminary data.</text>
</comment>
<accession>A0ABT3RKK4</accession>
<evidence type="ECO:0000313" key="3">
    <source>
        <dbReference type="Proteomes" id="UP001207228"/>
    </source>
</evidence>
<evidence type="ECO:0000256" key="1">
    <source>
        <dbReference type="SAM" id="SignalP"/>
    </source>
</evidence>
<reference evidence="2 3" key="1">
    <citation type="submission" date="2022-11" db="EMBL/GenBank/DDBJ databases">
        <title>The characterization of three novel Bacteroidetes species and genomic analysis of their roles in tidal elemental geochemical cycles.</title>
        <authorList>
            <person name="Ma K.-J."/>
        </authorList>
    </citation>
    <scope>NUCLEOTIDE SEQUENCE [LARGE SCALE GENOMIC DNA]</scope>
    <source>
        <strain evidence="2 3">M82</strain>
    </source>
</reference>
<evidence type="ECO:0000313" key="2">
    <source>
        <dbReference type="EMBL" id="MCX2742095.1"/>
    </source>
</evidence>
<keyword evidence="2" id="KW-0547">Nucleotide-binding</keyword>
<keyword evidence="1" id="KW-0732">Signal</keyword>
<dbReference type="EMBL" id="JAPFQO010000015">
    <property type="protein sequence ID" value="MCX2742095.1"/>
    <property type="molecule type" value="Genomic_DNA"/>
</dbReference>
<gene>
    <name evidence="2" type="ORF">OO017_19210</name>
</gene>
<protein>
    <submittedName>
        <fullName evidence="2">ABC transporter ATP-binding protein</fullName>
    </submittedName>
</protein>
<dbReference type="GO" id="GO:0005524">
    <property type="term" value="F:ATP binding"/>
    <property type="evidence" value="ECO:0007669"/>
    <property type="project" value="UniProtKB-KW"/>
</dbReference>
<feature type="chain" id="PRO_5045957318" evidence="1">
    <location>
        <begin position="27"/>
        <end position="227"/>
    </location>
</feature>
<sequence length="227" mass="25546">MRKSKYVFGITWLVLLLALPFTQAFAQDASDTTYTTDIAQQRIIKLHPLQIGEVYFSYEKMRTERISNEFGISYVYRGYFKSDDFLPDDVKAGGVHMRMSQRYYTSKKHDGVPLGFFHGPLFGYRFMVFEEGVFNTAFEDPGSSTVGRLYQNSLELNYQLGSQFMLGKGFTMEVSAALGARLKVAMAKGADDLLTENIIGHALVAERNSAIFIVPSPQLNISAGYSF</sequence>
<organism evidence="2 3">
    <name type="scientific">Pontibacter anaerobius</name>
    <dbReference type="NCBI Taxonomy" id="2993940"/>
    <lineage>
        <taxon>Bacteria</taxon>
        <taxon>Pseudomonadati</taxon>
        <taxon>Bacteroidota</taxon>
        <taxon>Cytophagia</taxon>
        <taxon>Cytophagales</taxon>
        <taxon>Hymenobacteraceae</taxon>
        <taxon>Pontibacter</taxon>
    </lineage>
</organism>